<reference evidence="2" key="1">
    <citation type="submission" date="2020-02" db="EMBL/GenBank/DDBJ databases">
        <authorList>
            <person name="Meier V. D."/>
        </authorList>
    </citation>
    <scope>NUCLEOTIDE SEQUENCE</scope>
    <source>
        <strain evidence="2">AVDCRST_MAG69</strain>
    </source>
</reference>
<dbReference type="AlphaFoldDB" id="A0A6J4S247"/>
<name>A0A6J4S247_9ACTN</name>
<evidence type="ECO:0000313" key="2">
    <source>
        <dbReference type="EMBL" id="CAA9481516.1"/>
    </source>
</evidence>
<feature type="compositionally biased region" description="Basic residues" evidence="1">
    <location>
        <begin position="34"/>
        <end position="50"/>
    </location>
</feature>
<proteinExistence type="predicted"/>
<sequence length="50" mass="5543">CRRQSLPRPSRARTGPPSTRRCAPGPPAITTCCRRSRSARARRSPRRGAN</sequence>
<evidence type="ECO:0000256" key="1">
    <source>
        <dbReference type="SAM" id="MobiDB-lite"/>
    </source>
</evidence>
<feature type="non-terminal residue" evidence="2">
    <location>
        <position position="1"/>
    </location>
</feature>
<organism evidence="2">
    <name type="scientific">uncultured Solirubrobacteraceae bacterium</name>
    <dbReference type="NCBI Taxonomy" id="1162706"/>
    <lineage>
        <taxon>Bacteria</taxon>
        <taxon>Bacillati</taxon>
        <taxon>Actinomycetota</taxon>
        <taxon>Thermoleophilia</taxon>
        <taxon>Solirubrobacterales</taxon>
        <taxon>Solirubrobacteraceae</taxon>
        <taxon>environmental samples</taxon>
    </lineage>
</organism>
<accession>A0A6J4S247</accession>
<feature type="region of interest" description="Disordered" evidence="1">
    <location>
        <begin position="1"/>
        <end position="50"/>
    </location>
</feature>
<feature type="non-terminal residue" evidence="2">
    <location>
        <position position="50"/>
    </location>
</feature>
<gene>
    <name evidence="2" type="ORF">AVDCRST_MAG69-804</name>
</gene>
<protein>
    <submittedName>
        <fullName evidence="2">Uncharacterized protein</fullName>
    </submittedName>
</protein>
<dbReference type="EMBL" id="CADCVP010000101">
    <property type="protein sequence ID" value="CAA9481516.1"/>
    <property type="molecule type" value="Genomic_DNA"/>
</dbReference>